<reference evidence="3" key="1">
    <citation type="submission" date="2023-02" db="EMBL/GenBank/DDBJ databases">
        <title>Georgenia sp.10Sc9-8, isolated from a soil sample collected from the Taklamakan desert.</title>
        <authorList>
            <person name="Liu S."/>
        </authorList>
    </citation>
    <scope>NUCLEOTIDE SEQUENCE</scope>
    <source>
        <strain evidence="3">10Sc9-8</strain>
    </source>
</reference>
<gene>
    <name evidence="3" type="ORF">PU560_05100</name>
</gene>
<feature type="domain" description="Malic enzyme NAD-binding" evidence="2">
    <location>
        <begin position="1"/>
        <end position="197"/>
    </location>
</feature>
<keyword evidence="1" id="KW-0560">Oxidoreductase</keyword>
<evidence type="ECO:0000256" key="1">
    <source>
        <dbReference type="ARBA" id="ARBA00023002"/>
    </source>
</evidence>
<feature type="non-terminal residue" evidence="3">
    <location>
        <position position="1"/>
    </location>
</feature>
<dbReference type="EMBL" id="JARACI010000681">
    <property type="protein sequence ID" value="MDD9205845.1"/>
    <property type="molecule type" value="Genomic_DNA"/>
</dbReference>
<evidence type="ECO:0000259" key="2">
    <source>
        <dbReference type="SMART" id="SM00919"/>
    </source>
</evidence>
<dbReference type="Proteomes" id="UP001165561">
    <property type="component" value="Unassembled WGS sequence"/>
</dbReference>
<dbReference type="Pfam" id="PF03949">
    <property type="entry name" value="Malic_M"/>
    <property type="match status" value="1"/>
</dbReference>
<dbReference type="SUPFAM" id="SSF51735">
    <property type="entry name" value="NAD(P)-binding Rossmann-fold domains"/>
    <property type="match status" value="1"/>
</dbReference>
<sequence length="205" mass="21220">RIVVSGVGAAGSAIIKLLIAQGAQHIVAFGRGGALHRDAANGDEYRTWIAEHTNVDSFDGTLREGLDGADVFIGVSAGGILDGEDIAVMNDGAIVFALANPEPEVDPIAAAAHATVVATGRSDYPNQINNVLAFPGLFRGLLDAGVHQITDEMLRVAAVAIAEVVSDEELNASFVIPGVFDTRVAESVAEAVQRAVVEGRAAERP</sequence>
<dbReference type="SMART" id="SM00919">
    <property type="entry name" value="Malic_M"/>
    <property type="match status" value="1"/>
</dbReference>
<dbReference type="PANTHER" id="PTHR43237:SF4">
    <property type="entry name" value="NADP-DEPENDENT MALIC ENZYME"/>
    <property type="match status" value="1"/>
</dbReference>
<keyword evidence="4" id="KW-1185">Reference proteome</keyword>
<evidence type="ECO:0000313" key="3">
    <source>
        <dbReference type="EMBL" id="MDD9205845.1"/>
    </source>
</evidence>
<dbReference type="InterPro" id="IPR051674">
    <property type="entry name" value="Malate_Decarboxylase"/>
</dbReference>
<proteinExistence type="predicted"/>
<accession>A0ABT5TUW6</accession>
<comment type="caution">
    <text evidence="3">The sequence shown here is derived from an EMBL/GenBank/DDBJ whole genome shotgun (WGS) entry which is preliminary data.</text>
</comment>
<name>A0ABT5TUW6_9MICO</name>
<protein>
    <submittedName>
        <fullName evidence="3">NAD-dependent malic enzyme</fullName>
    </submittedName>
</protein>
<dbReference type="InterPro" id="IPR036291">
    <property type="entry name" value="NAD(P)-bd_dom_sf"/>
</dbReference>
<dbReference type="Gene3D" id="3.40.50.720">
    <property type="entry name" value="NAD(P)-binding Rossmann-like Domain"/>
    <property type="match status" value="1"/>
</dbReference>
<dbReference type="PANTHER" id="PTHR43237">
    <property type="entry name" value="NADP-DEPENDENT MALIC ENZYME"/>
    <property type="match status" value="1"/>
</dbReference>
<dbReference type="InterPro" id="IPR012302">
    <property type="entry name" value="Malic_NAD-bd"/>
</dbReference>
<organism evidence="3 4">
    <name type="scientific">Georgenia halotolerans</name>
    <dbReference type="NCBI Taxonomy" id="3028317"/>
    <lineage>
        <taxon>Bacteria</taxon>
        <taxon>Bacillati</taxon>
        <taxon>Actinomycetota</taxon>
        <taxon>Actinomycetes</taxon>
        <taxon>Micrococcales</taxon>
        <taxon>Bogoriellaceae</taxon>
        <taxon>Georgenia</taxon>
    </lineage>
</organism>
<evidence type="ECO:0000313" key="4">
    <source>
        <dbReference type="Proteomes" id="UP001165561"/>
    </source>
</evidence>